<dbReference type="KEGG" id="bcad:DBX24_02490"/>
<dbReference type="Proteomes" id="UP000464318">
    <property type="component" value="Chromosome"/>
</dbReference>
<dbReference type="RefSeq" id="WP_160223871.1">
    <property type="nucleotide sequence ID" value="NZ_CP029149.1"/>
</dbReference>
<gene>
    <name evidence="1" type="ORF">DBX24_02490</name>
</gene>
<reference evidence="1 2" key="1">
    <citation type="submission" date="2018-04" db="EMBL/GenBank/DDBJ databases">
        <title>Characteristic and Complete Genome Sequencing of A Novel Member of Infective Endocarditis Causative Bacteria: Bergeyella cardium QL-PH.</title>
        <authorList>
            <person name="Pan H."/>
            <person name="Sun E."/>
            <person name="Zhang Y."/>
        </authorList>
    </citation>
    <scope>NUCLEOTIDE SEQUENCE [LARGE SCALE GENOMIC DNA]</scope>
    <source>
        <strain evidence="1 2">HPQL</strain>
    </source>
</reference>
<dbReference type="OrthoDB" id="9113831at2"/>
<organism evidence="1 2">
    <name type="scientific">Bergeyella cardium</name>
    <dbReference type="NCBI Taxonomy" id="1585976"/>
    <lineage>
        <taxon>Bacteria</taxon>
        <taxon>Pseudomonadati</taxon>
        <taxon>Bacteroidota</taxon>
        <taxon>Flavobacteriia</taxon>
        <taxon>Flavobacteriales</taxon>
        <taxon>Weeksellaceae</taxon>
        <taxon>Bergeyella</taxon>
    </lineage>
</organism>
<evidence type="ECO:0000313" key="1">
    <source>
        <dbReference type="EMBL" id="QHN64838.1"/>
    </source>
</evidence>
<protein>
    <submittedName>
        <fullName evidence="1">Uncharacterized protein</fullName>
    </submittedName>
</protein>
<dbReference type="CDD" id="cd22641">
    <property type="entry name" value="C24-like"/>
    <property type="match status" value="1"/>
</dbReference>
<accession>A0A6P1QTL0</accession>
<evidence type="ECO:0000313" key="2">
    <source>
        <dbReference type="Proteomes" id="UP000464318"/>
    </source>
</evidence>
<proteinExistence type="predicted"/>
<keyword evidence="2" id="KW-1185">Reference proteome</keyword>
<dbReference type="EMBL" id="CP029149">
    <property type="protein sequence ID" value="QHN64838.1"/>
    <property type="molecule type" value="Genomic_DNA"/>
</dbReference>
<dbReference type="AlphaFoldDB" id="A0A6P1QTL0"/>
<name>A0A6P1QTL0_9FLAO</name>
<dbReference type="SUPFAM" id="SSF88874">
    <property type="entry name" value="Receptor-binding domain of short tail fibre protein gp12"/>
    <property type="match status" value="1"/>
</dbReference>
<sequence>MNKINFNQTGGFPLSTNILEAMQTAYSVFNHLGSLAGNFAIISGCEVTGNSVSNGAVSINSEILEFRGGNIGTNVIIREESESRVFEDGATKQVIFRRYATFGTSTPDKTFAWADFKRINNLIQLQENKTEKAATEQLLRRIEALESKKSPVPVGLIALWGKPASEPLPEGWKPYEPLSERFPLGFDEPFWNSIKDATNDAYDNLMPEEKKIGATGGEATHTLTIEEMPSHKHFYQRGKDYGSASGNATYHPDLGFDRMETESAGGNQPHNNMPPYRIIRYIQFVGFN</sequence>